<dbReference type="InterPro" id="IPR036318">
    <property type="entry name" value="FAD-bd_PCMH-like_sf"/>
</dbReference>
<accession>A0A9X1IFE8</accession>
<evidence type="ECO:0000256" key="1">
    <source>
        <dbReference type="ARBA" id="ARBA00001974"/>
    </source>
</evidence>
<feature type="domain" description="FAD-binding PCMH-type" evidence="5">
    <location>
        <begin position="38"/>
        <end position="219"/>
    </location>
</feature>
<evidence type="ECO:0000256" key="3">
    <source>
        <dbReference type="ARBA" id="ARBA00022630"/>
    </source>
</evidence>
<dbReference type="PANTHER" id="PTHR43716:SF2">
    <property type="entry name" value="BLL6224 PROTEIN"/>
    <property type="match status" value="1"/>
</dbReference>
<name>A0A9X1IFE8_9PROT</name>
<dbReference type="AlphaFoldDB" id="A0A9X1IFE8"/>
<dbReference type="InterPro" id="IPR016167">
    <property type="entry name" value="FAD-bd_PCMH_sub1"/>
</dbReference>
<dbReference type="EMBL" id="JAJAQI010000027">
    <property type="protein sequence ID" value="MCB4823527.1"/>
    <property type="molecule type" value="Genomic_DNA"/>
</dbReference>
<dbReference type="RefSeq" id="WP_226610356.1">
    <property type="nucleotide sequence ID" value="NZ_JAJAQI010000027.1"/>
</dbReference>
<dbReference type="GO" id="GO:0003824">
    <property type="term" value="F:catalytic activity"/>
    <property type="evidence" value="ECO:0007669"/>
    <property type="project" value="InterPro"/>
</dbReference>
<gene>
    <name evidence="6" type="ORF">LHA35_17495</name>
</gene>
<keyword evidence="7" id="KW-1185">Reference proteome</keyword>
<dbReference type="Pfam" id="PF01565">
    <property type="entry name" value="FAD_binding_4"/>
    <property type="match status" value="1"/>
</dbReference>
<comment type="caution">
    <text evidence="6">The sequence shown here is derived from an EMBL/GenBank/DDBJ whole genome shotgun (WGS) entry which is preliminary data.</text>
</comment>
<keyword evidence="3" id="KW-0285">Flavoprotein</keyword>
<dbReference type="PANTHER" id="PTHR43716">
    <property type="entry name" value="D-2-HYDROXYGLUTARATE DEHYDROGENASE, MITOCHONDRIAL"/>
    <property type="match status" value="1"/>
</dbReference>
<organism evidence="6 7">
    <name type="scientific">Roseicella aerolata</name>
    <dbReference type="NCBI Taxonomy" id="2883479"/>
    <lineage>
        <taxon>Bacteria</taxon>
        <taxon>Pseudomonadati</taxon>
        <taxon>Pseudomonadota</taxon>
        <taxon>Alphaproteobacteria</taxon>
        <taxon>Acetobacterales</taxon>
        <taxon>Roseomonadaceae</taxon>
        <taxon>Roseicella</taxon>
    </lineage>
</organism>
<evidence type="ECO:0000313" key="6">
    <source>
        <dbReference type="EMBL" id="MCB4823527.1"/>
    </source>
</evidence>
<reference evidence="6" key="1">
    <citation type="submission" date="2021-10" db="EMBL/GenBank/DDBJ databases">
        <title>Roseicella aerolatum sp. nov., isolated from aerosols of e-waste dismantling site.</title>
        <authorList>
            <person name="Qin T."/>
        </authorList>
    </citation>
    <scope>NUCLEOTIDE SEQUENCE</scope>
    <source>
        <strain evidence="6">GB24</strain>
    </source>
</reference>
<dbReference type="Gene3D" id="3.30.43.10">
    <property type="entry name" value="Uridine Diphospho-n-acetylenolpyruvylglucosamine Reductase, domain 2"/>
    <property type="match status" value="1"/>
</dbReference>
<dbReference type="FunFam" id="1.10.45.10:FF:000001">
    <property type="entry name" value="D-lactate dehydrogenase mitochondrial"/>
    <property type="match status" value="1"/>
</dbReference>
<dbReference type="InterPro" id="IPR016166">
    <property type="entry name" value="FAD-bd_PCMH"/>
</dbReference>
<dbReference type="InterPro" id="IPR006094">
    <property type="entry name" value="Oxid_FAD_bind_N"/>
</dbReference>
<evidence type="ECO:0000259" key="5">
    <source>
        <dbReference type="PROSITE" id="PS51387"/>
    </source>
</evidence>
<dbReference type="SUPFAM" id="SSF56176">
    <property type="entry name" value="FAD-binding/transporter-associated domain-like"/>
    <property type="match status" value="1"/>
</dbReference>
<evidence type="ECO:0000313" key="7">
    <source>
        <dbReference type="Proteomes" id="UP001139311"/>
    </source>
</evidence>
<sequence>MLTDTALAGSLAGIVGQAHVIAAGGDQEPYLVDWRGRYHGRAVAVVKLGSTAEVAAVVRLCAAEGIALVPQGGNTGMCGAATPPAEGRSIVLRLDRMNRIRAVSPLANSITVEAGCILQRIQEAAAEVDRLFPLSLGAEGSCQIGGNIATNAGGTAVLRYGPTRELVLGLEVVLPDGTVLDRLQGLRKNASGYDLKQLFIGSEGTLGIITAASLKLFARPKASALALVALPEMEAALRLLERLRGTVGDRLGSLEAMSRGQIEVIAEHVPDVAIPFALDCPWYLLVELTDTLAGTDLRTPLEAVLGAALEEGLIADAILAGSEAQAAALWRIRHSVSEGSKRAGYVVSHDSAVPLERQAVFVRNTERRILAAVPQARVVMHGHIGDGNIHVLAILDRDRTPDAAAAAPVAQRINEIVDDETAAQGGVISAEHGIGLSNRDRLARVTAPGDLDLMRRIKALLDPQGLLNPGKILLPAPR</sequence>
<dbReference type="InterPro" id="IPR016171">
    <property type="entry name" value="Vanillyl_alc_oxidase_C-sub2"/>
</dbReference>
<dbReference type="Gene3D" id="1.10.45.10">
    <property type="entry name" value="Vanillyl-alcohol Oxidase, Chain A, domain 4"/>
    <property type="match status" value="1"/>
</dbReference>
<dbReference type="Gene3D" id="3.30.70.2190">
    <property type="match status" value="1"/>
</dbReference>
<dbReference type="Gene3D" id="3.30.70.2740">
    <property type="match status" value="1"/>
</dbReference>
<dbReference type="InterPro" id="IPR051264">
    <property type="entry name" value="FAD-oxidored/transferase_4"/>
</dbReference>
<dbReference type="InterPro" id="IPR004113">
    <property type="entry name" value="FAD-bd_oxidored_4_C"/>
</dbReference>
<dbReference type="InterPro" id="IPR016169">
    <property type="entry name" value="FAD-bd_PCMH_sub2"/>
</dbReference>
<dbReference type="GO" id="GO:0022904">
    <property type="term" value="P:respiratory electron transport chain"/>
    <property type="evidence" value="ECO:0007669"/>
    <property type="project" value="TreeGrafter"/>
</dbReference>
<evidence type="ECO:0000256" key="2">
    <source>
        <dbReference type="ARBA" id="ARBA00008000"/>
    </source>
</evidence>
<evidence type="ECO:0000256" key="4">
    <source>
        <dbReference type="ARBA" id="ARBA00022827"/>
    </source>
</evidence>
<dbReference type="Pfam" id="PF02913">
    <property type="entry name" value="FAD-oxidase_C"/>
    <property type="match status" value="1"/>
</dbReference>
<dbReference type="SUPFAM" id="SSF55103">
    <property type="entry name" value="FAD-linked oxidases, C-terminal domain"/>
    <property type="match status" value="1"/>
</dbReference>
<protein>
    <submittedName>
        <fullName evidence="6">FAD-binding oxidoreductase</fullName>
    </submittedName>
</protein>
<comment type="similarity">
    <text evidence="2">Belongs to the FAD-binding oxidoreductase/transferase type 4 family.</text>
</comment>
<keyword evidence="4" id="KW-0274">FAD</keyword>
<dbReference type="GO" id="GO:0071949">
    <property type="term" value="F:FAD binding"/>
    <property type="evidence" value="ECO:0007669"/>
    <property type="project" value="InterPro"/>
</dbReference>
<dbReference type="PROSITE" id="PS51387">
    <property type="entry name" value="FAD_PCMH"/>
    <property type="match status" value="1"/>
</dbReference>
<proteinExistence type="inferred from homology"/>
<dbReference type="Proteomes" id="UP001139311">
    <property type="component" value="Unassembled WGS sequence"/>
</dbReference>
<comment type="cofactor">
    <cofactor evidence="1">
        <name>FAD</name>
        <dbReference type="ChEBI" id="CHEBI:57692"/>
    </cofactor>
</comment>
<dbReference type="Gene3D" id="3.30.465.10">
    <property type="match status" value="1"/>
</dbReference>
<dbReference type="InterPro" id="IPR016164">
    <property type="entry name" value="FAD-linked_Oxase-like_C"/>
</dbReference>